<feature type="transmembrane region" description="Helical" evidence="6">
    <location>
        <begin position="430"/>
        <end position="449"/>
    </location>
</feature>
<evidence type="ECO:0000256" key="6">
    <source>
        <dbReference type="SAM" id="Phobius"/>
    </source>
</evidence>
<feature type="transmembrane region" description="Helical" evidence="6">
    <location>
        <begin position="63"/>
        <end position="82"/>
    </location>
</feature>
<comment type="subcellular location">
    <subcellularLocation>
        <location evidence="1">Membrane</location>
        <topology evidence="1">Multi-pass membrane protein</topology>
    </subcellularLocation>
</comment>
<dbReference type="EMBL" id="JAKWBL010000001">
    <property type="protein sequence ID" value="MCH5597406.1"/>
    <property type="molecule type" value="Genomic_DNA"/>
</dbReference>
<keyword evidence="2" id="KW-0813">Transport</keyword>
<dbReference type="InterPro" id="IPR002293">
    <property type="entry name" value="AA/rel_permease1"/>
</dbReference>
<keyword evidence="4 6" id="KW-1133">Transmembrane helix</keyword>
<feature type="transmembrane region" description="Helical" evidence="6">
    <location>
        <begin position="382"/>
        <end position="401"/>
    </location>
</feature>
<dbReference type="Gene3D" id="1.20.1740.10">
    <property type="entry name" value="Amino acid/polyamine transporter I"/>
    <property type="match status" value="1"/>
</dbReference>
<keyword evidence="5 6" id="KW-0472">Membrane</keyword>
<dbReference type="PANTHER" id="PTHR43243:SF4">
    <property type="entry name" value="CATIONIC AMINO ACID TRANSPORTER 4"/>
    <property type="match status" value="1"/>
</dbReference>
<feature type="transmembrane region" description="Helical" evidence="6">
    <location>
        <begin position="211"/>
        <end position="229"/>
    </location>
</feature>
<evidence type="ECO:0000256" key="5">
    <source>
        <dbReference type="ARBA" id="ARBA00023136"/>
    </source>
</evidence>
<name>A0ABS9SGC0_9BACT</name>
<evidence type="ECO:0000313" key="7">
    <source>
        <dbReference type="EMBL" id="MCH5597406.1"/>
    </source>
</evidence>
<dbReference type="PANTHER" id="PTHR43243">
    <property type="entry name" value="INNER MEMBRANE TRANSPORTER YGJI-RELATED"/>
    <property type="match status" value="1"/>
</dbReference>
<organism evidence="7 8">
    <name type="scientific">Niabella ginsengisoli</name>
    <dbReference type="NCBI Taxonomy" id="522298"/>
    <lineage>
        <taxon>Bacteria</taxon>
        <taxon>Pseudomonadati</taxon>
        <taxon>Bacteroidota</taxon>
        <taxon>Chitinophagia</taxon>
        <taxon>Chitinophagales</taxon>
        <taxon>Chitinophagaceae</taxon>
        <taxon>Niabella</taxon>
    </lineage>
</organism>
<feature type="transmembrane region" description="Helical" evidence="6">
    <location>
        <begin position="487"/>
        <end position="507"/>
    </location>
</feature>
<sequence>MGLFTRKPLSILLAEAADTEKGLKRTLTAGGLVALGIGAIIGAGLFVRTAAAAAQNAGPSVTFGFILAAIGCAFAGLCYAELSSSIPISGSAYTFTYATMGEMLAWIIGWDLVLEYAVGAATVGIAWSEYLNNLLVQILHWKPIAYEWCHSPFQELNTINIASATDALQFSNYISAGQLAELSRTNTLNINEDVLAVLPETLKASVSSVQGIMNIPALFIVTLMSLLLIKGTSESSFVNSIIVIVKVTIVLLIIFLGWNFINPANHTPYIPTATKYVDHQGVTHNFGGVMGILGAAGTVFFAFIGFDAVSTAAQETKNPKRALPIGILGSLVICTTLYLLFGHVLTGLAPVEFFRDPTKGGEASVVAAIQSFMPGYKWLSDAVTIAILAGFTSVILVMLLGQSRVFYSMSKDGLLPASFSQLHSKFQTPFKGNLIILLLVGLFAAFVPGDVVGHMTSIGTLFAFILVCAAVIILRKKEPNMKREFKTPFVPLFPILGIIACLAMILGLGWENWARLLVWLALGFIIYFGYSKKHSKLRDKK</sequence>
<evidence type="ECO:0000256" key="3">
    <source>
        <dbReference type="ARBA" id="ARBA00022692"/>
    </source>
</evidence>
<dbReference type="RefSeq" id="WP_240826795.1">
    <property type="nucleotide sequence ID" value="NZ_JAKWBL010000001.1"/>
</dbReference>
<comment type="caution">
    <text evidence="7">The sequence shown here is derived from an EMBL/GenBank/DDBJ whole genome shotgun (WGS) entry which is preliminary data.</text>
</comment>
<feature type="transmembrane region" description="Helical" evidence="6">
    <location>
        <begin position="455"/>
        <end position="475"/>
    </location>
</feature>
<feature type="transmembrane region" description="Helical" evidence="6">
    <location>
        <begin position="241"/>
        <end position="261"/>
    </location>
</feature>
<evidence type="ECO:0000256" key="1">
    <source>
        <dbReference type="ARBA" id="ARBA00004141"/>
    </source>
</evidence>
<evidence type="ECO:0000313" key="8">
    <source>
        <dbReference type="Proteomes" id="UP001202248"/>
    </source>
</evidence>
<evidence type="ECO:0000256" key="4">
    <source>
        <dbReference type="ARBA" id="ARBA00022989"/>
    </source>
</evidence>
<feature type="transmembrane region" description="Helical" evidence="6">
    <location>
        <begin position="103"/>
        <end position="127"/>
    </location>
</feature>
<proteinExistence type="predicted"/>
<evidence type="ECO:0000256" key="2">
    <source>
        <dbReference type="ARBA" id="ARBA00022448"/>
    </source>
</evidence>
<feature type="transmembrane region" description="Helical" evidence="6">
    <location>
        <begin position="29"/>
        <end position="51"/>
    </location>
</feature>
<feature type="transmembrane region" description="Helical" evidence="6">
    <location>
        <begin position="286"/>
        <end position="310"/>
    </location>
</feature>
<feature type="transmembrane region" description="Helical" evidence="6">
    <location>
        <begin position="322"/>
        <end position="341"/>
    </location>
</feature>
<keyword evidence="3 6" id="KW-0812">Transmembrane</keyword>
<feature type="transmembrane region" description="Helical" evidence="6">
    <location>
        <begin position="513"/>
        <end position="530"/>
    </location>
</feature>
<accession>A0ABS9SGC0</accession>
<keyword evidence="8" id="KW-1185">Reference proteome</keyword>
<gene>
    <name evidence="7" type="ORF">MKP09_05550</name>
</gene>
<dbReference type="Pfam" id="PF13520">
    <property type="entry name" value="AA_permease_2"/>
    <property type="match status" value="1"/>
</dbReference>
<dbReference type="PIRSF" id="PIRSF006060">
    <property type="entry name" value="AA_transporter"/>
    <property type="match status" value="1"/>
</dbReference>
<dbReference type="Proteomes" id="UP001202248">
    <property type="component" value="Unassembled WGS sequence"/>
</dbReference>
<protein>
    <submittedName>
        <fullName evidence="7">Amino acid permease</fullName>
    </submittedName>
</protein>
<reference evidence="7 8" key="1">
    <citation type="submission" date="2022-02" db="EMBL/GenBank/DDBJ databases">
        <authorList>
            <person name="Min J."/>
        </authorList>
    </citation>
    <scope>NUCLEOTIDE SEQUENCE [LARGE SCALE GENOMIC DNA]</scope>
    <source>
        <strain evidence="7 8">GR10-1</strain>
    </source>
</reference>